<evidence type="ECO:0000313" key="5">
    <source>
        <dbReference type="EMBL" id="KAJ0204431.1"/>
    </source>
</evidence>
<dbReference type="GO" id="GO:0006914">
    <property type="term" value="P:autophagy"/>
    <property type="evidence" value="ECO:0007669"/>
    <property type="project" value="InterPro"/>
</dbReference>
<gene>
    <name evidence="5" type="ORF">LSAT_V11C500230570</name>
</gene>
<comment type="subcellular location">
    <subcellularLocation>
        <location evidence="1">Preautophagosomal structure</location>
    </subcellularLocation>
</comment>
<feature type="domain" description="BCAS3 WD40" evidence="4">
    <location>
        <begin position="221"/>
        <end position="330"/>
    </location>
</feature>
<comment type="caution">
    <text evidence="5">The sequence shown here is derived from an EMBL/GenBank/DDBJ whole genome shotgun (WGS) entry which is preliminary data.</text>
</comment>
<evidence type="ECO:0000256" key="1">
    <source>
        <dbReference type="ARBA" id="ARBA00004329"/>
    </source>
</evidence>
<feature type="domain" description="BCAS3" evidence="3">
    <location>
        <begin position="454"/>
        <end position="483"/>
    </location>
</feature>
<dbReference type="Pfam" id="PF21034">
    <property type="entry name" value="BCAS3_WD40"/>
    <property type="match status" value="1"/>
</dbReference>
<sequence>MRKIDQKQRQGGGGGGRIGSNNGFIPSSFRSLSSYSRIVSYGASTVASTVRSAASTAFTIVDRDNDAVPNQALWARFDKLECEGDISRKVLLLGYQFGFQVWDVEDANNVRNIVSRYDELKFRSVVYLVRCSSRIVAVLQSAQVHCFDVATLQREYTFLTNPIATTPSRFEKIVGIVTLGDIGYKKLSRYYSDFLPDGNISQQLNDRKDHVASNGRLPDAENVGMVIVRDVVSKSVIAQFKAHDSPITSLSFKPSGTLLVTASVHCHNFNVFHIMPRISCNSSGSETSASYIHLYKLQRGFTNADISFSVDSNWIMISSSRGTSHLFAISQECLKYDATNKSSKSGLSPNSGPQTLSVVSKIRSGNSAWKNVVTGAAVAASGRVNNSYSGVISSTFYKCKGNSNNIGPDLGFIMAKYHMLVFSSSGCVIQYALWLSSEVDSVPKTVMFGLNNAYESCSDHDSRLIVEPIQKWNICHKQNMQER</sequence>
<evidence type="ECO:0008006" key="7">
    <source>
        <dbReference type="Google" id="ProtNLM"/>
    </source>
</evidence>
<evidence type="ECO:0000256" key="2">
    <source>
        <dbReference type="SAM" id="MobiDB-lite"/>
    </source>
</evidence>
<organism evidence="5 6">
    <name type="scientific">Lactuca sativa</name>
    <name type="common">Garden lettuce</name>
    <dbReference type="NCBI Taxonomy" id="4236"/>
    <lineage>
        <taxon>Eukaryota</taxon>
        <taxon>Viridiplantae</taxon>
        <taxon>Streptophyta</taxon>
        <taxon>Embryophyta</taxon>
        <taxon>Tracheophyta</taxon>
        <taxon>Spermatophyta</taxon>
        <taxon>Magnoliopsida</taxon>
        <taxon>eudicotyledons</taxon>
        <taxon>Gunneridae</taxon>
        <taxon>Pentapetalae</taxon>
        <taxon>asterids</taxon>
        <taxon>campanulids</taxon>
        <taxon>Asterales</taxon>
        <taxon>Asteraceae</taxon>
        <taxon>Cichorioideae</taxon>
        <taxon>Cichorieae</taxon>
        <taxon>Lactucinae</taxon>
        <taxon>Lactuca</taxon>
    </lineage>
</organism>
<dbReference type="InterPro" id="IPR015943">
    <property type="entry name" value="WD40/YVTN_repeat-like_dom_sf"/>
</dbReference>
<feature type="region of interest" description="Disordered" evidence="2">
    <location>
        <begin position="1"/>
        <end position="22"/>
    </location>
</feature>
<dbReference type="PANTHER" id="PTHR13268:SF7">
    <property type="entry name" value="AUTOPHAGY-RELATED PROTEIN 18F"/>
    <property type="match status" value="1"/>
</dbReference>
<dbReference type="Gene3D" id="2.130.10.10">
    <property type="entry name" value="YVTN repeat-like/Quinoprotein amine dehydrogenase"/>
    <property type="match status" value="1"/>
</dbReference>
<protein>
    <recommendedName>
        <fullName evidence="7">BCAS3 domain-containing protein</fullName>
    </recommendedName>
</protein>
<reference evidence="5 6" key="1">
    <citation type="journal article" date="2017" name="Nat. Commun.">
        <title>Genome assembly with in vitro proximity ligation data and whole-genome triplication in lettuce.</title>
        <authorList>
            <person name="Reyes-Chin-Wo S."/>
            <person name="Wang Z."/>
            <person name="Yang X."/>
            <person name="Kozik A."/>
            <person name="Arikit S."/>
            <person name="Song C."/>
            <person name="Xia L."/>
            <person name="Froenicke L."/>
            <person name="Lavelle D.O."/>
            <person name="Truco M.J."/>
            <person name="Xia R."/>
            <person name="Zhu S."/>
            <person name="Xu C."/>
            <person name="Xu H."/>
            <person name="Xu X."/>
            <person name="Cox K."/>
            <person name="Korf I."/>
            <person name="Meyers B.C."/>
            <person name="Michelmore R.W."/>
        </authorList>
    </citation>
    <scope>NUCLEOTIDE SEQUENCE [LARGE SCALE GENOMIC DNA]</scope>
    <source>
        <strain evidence="6">cv. Salinas</strain>
        <tissue evidence="5">Seedlings</tissue>
    </source>
</reference>
<evidence type="ECO:0000313" key="6">
    <source>
        <dbReference type="Proteomes" id="UP000235145"/>
    </source>
</evidence>
<dbReference type="AlphaFoldDB" id="A0A9R1VGR0"/>
<proteinExistence type="predicted"/>
<keyword evidence="6" id="KW-1185">Reference proteome</keyword>
<evidence type="ECO:0000259" key="4">
    <source>
        <dbReference type="Pfam" id="PF21034"/>
    </source>
</evidence>
<name>A0A9R1VGR0_LACSA</name>
<dbReference type="InterPro" id="IPR036322">
    <property type="entry name" value="WD40_repeat_dom_sf"/>
</dbReference>
<evidence type="ECO:0000259" key="3">
    <source>
        <dbReference type="Pfam" id="PF12490"/>
    </source>
</evidence>
<accession>A0A9R1VGR0</accession>
<dbReference type="InterPro" id="IPR022175">
    <property type="entry name" value="BCAS3_dom"/>
</dbReference>
<dbReference type="EMBL" id="NBSK02000005">
    <property type="protein sequence ID" value="KAJ0204431.1"/>
    <property type="molecule type" value="Genomic_DNA"/>
</dbReference>
<dbReference type="Proteomes" id="UP000235145">
    <property type="component" value="Unassembled WGS sequence"/>
</dbReference>
<dbReference type="GO" id="GO:0000407">
    <property type="term" value="C:phagophore assembly site"/>
    <property type="evidence" value="ECO:0007669"/>
    <property type="project" value="UniProtKB-SubCell"/>
</dbReference>
<dbReference type="SUPFAM" id="SSF50978">
    <property type="entry name" value="WD40 repeat-like"/>
    <property type="match status" value="1"/>
</dbReference>
<dbReference type="Pfam" id="PF12490">
    <property type="entry name" value="BCAS3"/>
    <property type="match status" value="1"/>
</dbReference>
<dbReference type="InterPro" id="IPR048382">
    <property type="entry name" value="BCAS3_WD40"/>
</dbReference>
<dbReference type="PANTHER" id="PTHR13268">
    <property type="entry name" value="BREAST CARCINOMA AMPLIFIED SEQUENCE 3"/>
    <property type="match status" value="1"/>
</dbReference>
<dbReference type="InterPro" id="IPR045142">
    <property type="entry name" value="BCAS3-like"/>
</dbReference>